<keyword evidence="2" id="KW-1185">Reference proteome</keyword>
<dbReference type="RefSeq" id="WP_166508769.1">
    <property type="nucleotide sequence ID" value="NZ_CP043026.1"/>
</dbReference>
<protein>
    <submittedName>
        <fullName evidence="1">Uncharacterized protein</fullName>
    </submittedName>
</protein>
<evidence type="ECO:0000313" key="1">
    <source>
        <dbReference type="EMBL" id="QEH62411.1"/>
    </source>
</evidence>
<sequence length="104" mass="13081">MKKKLFELDKNLIPNVEKIYYNNSFIDCSHKVIGLDVRDNIWKCTVCFYFFDFDNKRQYKAFMHRMSKDYYDFEQMEKDYSKKVVKEEEREEMDHFLKELYMMY</sequence>
<name>A0A5B9Y5U1_9MOLU</name>
<dbReference type="KEGG" id="schi:SCHIN_v1c12180"/>
<dbReference type="Proteomes" id="UP000323144">
    <property type="component" value="Chromosome"/>
</dbReference>
<evidence type="ECO:0000313" key="2">
    <source>
        <dbReference type="Proteomes" id="UP000323144"/>
    </source>
</evidence>
<proteinExistence type="predicted"/>
<gene>
    <name evidence="1" type="ORF">SCHIN_v1c12180</name>
</gene>
<accession>A0A5B9Y5U1</accession>
<organism evidence="1 2">
    <name type="scientific">Spiroplasma chinense</name>
    <dbReference type="NCBI Taxonomy" id="216932"/>
    <lineage>
        <taxon>Bacteria</taxon>
        <taxon>Bacillati</taxon>
        <taxon>Mycoplasmatota</taxon>
        <taxon>Mollicutes</taxon>
        <taxon>Entomoplasmatales</taxon>
        <taxon>Spiroplasmataceae</taxon>
        <taxon>Spiroplasma</taxon>
    </lineage>
</organism>
<dbReference type="AlphaFoldDB" id="A0A5B9Y5U1"/>
<reference evidence="1 2" key="1">
    <citation type="submission" date="2019-08" db="EMBL/GenBank/DDBJ databases">
        <title>Complete genome sequence of Spiroplasma chinense CCH (DSM 19755).</title>
        <authorList>
            <person name="Shen H.-Y."/>
            <person name="Lin Y.-C."/>
            <person name="Chou L."/>
            <person name="Kuo C.-H."/>
        </authorList>
    </citation>
    <scope>NUCLEOTIDE SEQUENCE [LARGE SCALE GENOMIC DNA]</scope>
    <source>
        <strain evidence="1 2">CCH</strain>
    </source>
</reference>
<dbReference type="EMBL" id="CP043026">
    <property type="protein sequence ID" value="QEH62411.1"/>
    <property type="molecule type" value="Genomic_DNA"/>
</dbReference>